<evidence type="ECO:0000259" key="2">
    <source>
        <dbReference type="Pfam" id="PF01464"/>
    </source>
</evidence>
<evidence type="ECO:0000256" key="1">
    <source>
        <dbReference type="SAM" id="MobiDB-lite"/>
    </source>
</evidence>
<dbReference type="Pfam" id="PF01464">
    <property type="entry name" value="SLT"/>
    <property type="match status" value="1"/>
</dbReference>
<sequence>MGLQVVAFGVAAAFVGLFALQPRTASLANAAYYAPDNAVGSSASQSLATSGSASSTVSRDGYQVTEPPAPEPVVAPVAVTSGSGSSSSTGSGGAPADCRALSVPQPGPPEPGTPKDAGYQAVLAHGWDVQEYYYLLALWNRESGWNPSAENTSSGAYGIPQALPGSKMAAFGDDWQTNPATQIAWGLSYISGRYGTPCEAWASSEERGWY</sequence>
<evidence type="ECO:0000313" key="4">
    <source>
        <dbReference type="Proteomes" id="UP000192775"/>
    </source>
</evidence>
<feature type="compositionally biased region" description="Low complexity" evidence="1">
    <location>
        <begin position="44"/>
        <end position="58"/>
    </location>
</feature>
<dbReference type="AlphaFoldDB" id="A0A1X9LS28"/>
<reference evidence="3 4" key="1">
    <citation type="submission" date="2017-04" db="EMBL/GenBank/DDBJ databases">
        <authorList>
            <person name="Afonso C.L."/>
            <person name="Miller P.J."/>
            <person name="Scott M.A."/>
            <person name="Spackman E."/>
            <person name="Goraichik I."/>
            <person name="Dimitrov K.M."/>
            <person name="Suarez D.L."/>
            <person name="Swayne D.E."/>
        </authorList>
    </citation>
    <scope>NUCLEOTIDE SEQUENCE [LARGE SCALE GENOMIC DNA]</scope>
    <source>
        <strain evidence="4">XA(T)</strain>
    </source>
</reference>
<dbReference type="Proteomes" id="UP000192775">
    <property type="component" value="Chromosome"/>
</dbReference>
<protein>
    <recommendedName>
        <fullName evidence="2">Transglycosylase SLT domain-containing protein</fullName>
    </recommendedName>
</protein>
<evidence type="ECO:0000313" key="3">
    <source>
        <dbReference type="EMBL" id="ARJ07242.1"/>
    </source>
</evidence>
<name>A0A1X9LS28_9MICO</name>
<feature type="region of interest" description="Disordered" evidence="1">
    <location>
        <begin position="44"/>
        <end position="117"/>
    </location>
</feature>
<dbReference type="Gene3D" id="1.10.530.10">
    <property type="match status" value="1"/>
</dbReference>
<feature type="domain" description="Transglycosylase SLT" evidence="2">
    <location>
        <begin position="132"/>
        <end position="197"/>
    </location>
</feature>
<dbReference type="InterPro" id="IPR008258">
    <property type="entry name" value="Transglycosylase_SLT_dom_1"/>
</dbReference>
<keyword evidence="4" id="KW-1185">Reference proteome</keyword>
<dbReference type="KEGG" id="cphy:B5808_06185"/>
<dbReference type="InterPro" id="IPR023346">
    <property type="entry name" value="Lysozyme-like_dom_sf"/>
</dbReference>
<dbReference type="STRING" id="1619308.B5808_06185"/>
<dbReference type="EMBL" id="CP020715">
    <property type="protein sequence ID" value="ARJ07242.1"/>
    <property type="molecule type" value="Genomic_DNA"/>
</dbReference>
<proteinExistence type="predicted"/>
<organism evidence="3 4">
    <name type="scientific">Cnuibacter physcomitrellae</name>
    <dbReference type="NCBI Taxonomy" id="1619308"/>
    <lineage>
        <taxon>Bacteria</taxon>
        <taxon>Bacillati</taxon>
        <taxon>Actinomycetota</taxon>
        <taxon>Actinomycetes</taxon>
        <taxon>Micrococcales</taxon>
        <taxon>Microbacteriaceae</taxon>
        <taxon>Cnuibacter</taxon>
    </lineage>
</organism>
<dbReference type="SUPFAM" id="SSF53955">
    <property type="entry name" value="Lysozyme-like"/>
    <property type="match status" value="1"/>
</dbReference>
<gene>
    <name evidence="3" type="ORF">B5808_06185</name>
</gene>
<accession>A0A1X9LS28</accession>
<feature type="compositionally biased region" description="Low complexity" evidence="1">
    <location>
        <begin position="74"/>
        <end position="89"/>
    </location>
</feature>